<dbReference type="HOGENOM" id="CLU_3318454_0_0_6"/>
<accession>A0A090BV60</accession>
<name>A0A090BV60_9GAMM</name>
<gene>
    <name evidence="1" type="ORF">THII_1994</name>
</gene>
<protein>
    <submittedName>
        <fullName evidence="1">Uncharacterized protein</fullName>
    </submittedName>
</protein>
<sequence length="39" mass="4500">MIRKEEYTPLESRLQTKLSVGAAGDIYEQEADRVAETDW</sequence>
<dbReference type="EMBL" id="AP014633">
    <property type="protein sequence ID" value="BAP56291.1"/>
    <property type="molecule type" value="Genomic_DNA"/>
</dbReference>
<keyword evidence="2" id="KW-1185">Reference proteome</keyword>
<proteinExistence type="predicted"/>
<organism evidence="1 2">
    <name type="scientific">Thioploca ingrica</name>
    <dbReference type="NCBI Taxonomy" id="40754"/>
    <lineage>
        <taxon>Bacteria</taxon>
        <taxon>Pseudomonadati</taxon>
        <taxon>Pseudomonadota</taxon>
        <taxon>Gammaproteobacteria</taxon>
        <taxon>Thiotrichales</taxon>
        <taxon>Thiotrichaceae</taxon>
        <taxon>Thioploca</taxon>
    </lineage>
</organism>
<evidence type="ECO:0000313" key="1">
    <source>
        <dbReference type="EMBL" id="BAP56291.1"/>
    </source>
</evidence>
<dbReference type="KEGG" id="tig:THII_1994"/>
<dbReference type="Proteomes" id="UP000031623">
    <property type="component" value="Chromosome"/>
</dbReference>
<dbReference type="AlphaFoldDB" id="A0A090BV60"/>
<evidence type="ECO:0000313" key="2">
    <source>
        <dbReference type="Proteomes" id="UP000031623"/>
    </source>
</evidence>
<dbReference type="STRING" id="40754.THII_1994"/>
<reference evidence="1 2" key="1">
    <citation type="journal article" date="2014" name="ISME J.">
        <title>Ecophysiology of Thioploca ingrica as revealed by the complete genome sequence supplemented with proteomic evidence.</title>
        <authorList>
            <person name="Kojima H."/>
            <person name="Ogura Y."/>
            <person name="Yamamoto N."/>
            <person name="Togashi T."/>
            <person name="Mori H."/>
            <person name="Watanabe T."/>
            <person name="Nemoto F."/>
            <person name="Kurokawa K."/>
            <person name="Hayashi T."/>
            <person name="Fukui M."/>
        </authorList>
    </citation>
    <scope>NUCLEOTIDE SEQUENCE [LARGE SCALE GENOMIC DNA]</scope>
</reference>